<gene>
    <name evidence="1" type="ORF">HA338_14595</name>
</gene>
<evidence type="ECO:0000313" key="1">
    <source>
        <dbReference type="EMBL" id="HIH95188.1"/>
    </source>
</evidence>
<comment type="caution">
    <text evidence="1">The sequence shown here is derived from an EMBL/GenBank/DDBJ whole genome shotgun (WGS) entry which is preliminary data.</text>
</comment>
<organism evidence="1 2">
    <name type="scientific">Methanosarcina acetivorans</name>
    <dbReference type="NCBI Taxonomy" id="2214"/>
    <lineage>
        <taxon>Archaea</taxon>
        <taxon>Methanobacteriati</taxon>
        <taxon>Methanobacteriota</taxon>
        <taxon>Stenosarchaea group</taxon>
        <taxon>Methanomicrobia</taxon>
        <taxon>Methanosarcinales</taxon>
        <taxon>Methanosarcinaceae</taxon>
        <taxon>Methanosarcina</taxon>
    </lineage>
</organism>
<dbReference type="AlphaFoldDB" id="A0A832SL55"/>
<name>A0A832SL55_9EURY</name>
<proteinExistence type="predicted"/>
<accession>A0A832SL55</accession>
<protein>
    <submittedName>
        <fullName evidence="1">Uncharacterized protein</fullName>
    </submittedName>
</protein>
<dbReference type="Proteomes" id="UP000600774">
    <property type="component" value="Unassembled WGS sequence"/>
</dbReference>
<reference evidence="1" key="1">
    <citation type="journal article" date="2020" name="bioRxiv">
        <title>A rank-normalized archaeal taxonomy based on genome phylogeny resolves widespread incomplete and uneven classifications.</title>
        <authorList>
            <person name="Rinke C."/>
            <person name="Chuvochina M."/>
            <person name="Mussig A.J."/>
            <person name="Chaumeil P.-A."/>
            <person name="Waite D.W."/>
            <person name="Whitman W.B."/>
            <person name="Parks D.H."/>
            <person name="Hugenholtz P."/>
        </authorList>
    </citation>
    <scope>NUCLEOTIDE SEQUENCE</scope>
    <source>
        <strain evidence="1">UBA8876</strain>
    </source>
</reference>
<sequence>MLDYLLKLAPAGCRISYGIYEKGLMKLLNRDFLLSFPEGFREQRIQPGPPAYNTVVFLEKKNF</sequence>
<evidence type="ECO:0000313" key="2">
    <source>
        <dbReference type="Proteomes" id="UP000600774"/>
    </source>
</evidence>
<dbReference type="EMBL" id="DUJU01000164">
    <property type="protein sequence ID" value="HIH95188.1"/>
    <property type="molecule type" value="Genomic_DNA"/>
</dbReference>